<feature type="transmembrane region" description="Helical" evidence="6">
    <location>
        <begin position="350"/>
        <end position="369"/>
    </location>
</feature>
<keyword evidence="8" id="KW-1185">Reference proteome</keyword>
<evidence type="ECO:0000256" key="3">
    <source>
        <dbReference type="ARBA" id="ARBA00022692"/>
    </source>
</evidence>
<comment type="subcellular location">
    <subcellularLocation>
        <location evidence="1">Cell membrane</location>
        <topology evidence="1">Multi-pass membrane protein</topology>
    </subcellularLocation>
</comment>
<dbReference type="GO" id="GO:0022857">
    <property type="term" value="F:transmembrane transporter activity"/>
    <property type="evidence" value="ECO:0007669"/>
    <property type="project" value="InterPro"/>
</dbReference>
<feature type="transmembrane region" description="Helical" evidence="6">
    <location>
        <begin position="311"/>
        <end position="330"/>
    </location>
</feature>
<dbReference type="GO" id="GO:0005886">
    <property type="term" value="C:plasma membrane"/>
    <property type="evidence" value="ECO:0007669"/>
    <property type="project" value="UniProtKB-SubCell"/>
</dbReference>
<sequence>MAVWENRTYRHLFTAQVLALVGTGLATVALGLTAYRLAGPDAGLVLSTALAIKMVAYVLLAPVVTAVADRLPRRGFLVAADVLRMAVAAALPFVGHVWQVYVLIAVLQSASAAFTPAFQATIPTVLLDEADYTRALSLSRLAYDLESLASPVLAAALLAVADARWLFAGTAFGFAASATLVLTTALPAGPRPGEHPPARRGTLLDRVTRGLRIFAATPRLRAVVGVNLAVAAAGAMVLVNTVVIVRGHLGGSDPTVAVALGVSGAGSIAAALVLPHVLTRVPDRDVMLGACAALVTVLTTAAALTAALPGAWWPVILVAWALIGAADCLAQTPVGRLIRRSGHPDDLPALFAAQFTVSHLGWLATYLLAGVLGAVSIPLALAVLAAVALAGLAQAWRAWPAADPDIVEHVHTESDPHHLADATGGPGAWRHTHRLVIDDLHPRWPTTRPTRSWSTTSTR</sequence>
<feature type="transmembrane region" description="Helical" evidence="6">
    <location>
        <begin position="375"/>
        <end position="393"/>
    </location>
</feature>
<comment type="caution">
    <text evidence="7">The sequence shown here is derived from an EMBL/GenBank/DDBJ whole genome shotgun (WGS) entry which is preliminary data.</text>
</comment>
<name>A0A8J7KPK9_9ACTN</name>
<feature type="transmembrane region" description="Helical" evidence="6">
    <location>
        <begin position="12"/>
        <end position="38"/>
    </location>
</feature>
<dbReference type="InterPro" id="IPR011701">
    <property type="entry name" value="MFS"/>
</dbReference>
<keyword evidence="3 6" id="KW-0812">Transmembrane</keyword>
<feature type="transmembrane region" description="Helical" evidence="6">
    <location>
        <begin position="44"/>
        <end position="68"/>
    </location>
</feature>
<dbReference type="EMBL" id="JADOUF010000001">
    <property type="protein sequence ID" value="MBG6136422.1"/>
    <property type="molecule type" value="Genomic_DNA"/>
</dbReference>
<evidence type="ECO:0000256" key="6">
    <source>
        <dbReference type="SAM" id="Phobius"/>
    </source>
</evidence>
<keyword evidence="4 6" id="KW-1133">Transmembrane helix</keyword>
<dbReference type="PANTHER" id="PTHR23513">
    <property type="entry name" value="INTEGRAL MEMBRANE EFFLUX PROTEIN-RELATED"/>
    <property type="match status" value="1"/>
</dbReference>
<dbReference type="CDD" id="cd06173">
    <property type="entry name" value="MFS_MefA_like"/>
    <property type="match status" value="1"/>
</dbReference>
<accession>A0A8J7KPK9</accession>
<dbReference type="RefSeq" id="WP_197003402.1">
    <property type="nucleotide sequence ID" value="NZ_BONS01000015.1"/>
</dbReference>
<evidence type="ECO:0000313" key="7">
    <source>
        <dbReference type="EMBL" id="MBG6136422.1"/>
    </source>
</evidence>
<feature type="transmembrane region" description="Helical" evidence="6">
    <location>
        <begin position="222"/>
        <end position="244"/>
    </location>
</feature>
<protein>
    <submittedName>
        <fullName evidence="7">MFS family permease</fullName>
    </submittedName>
</protein>
<dbReference type="Gene3D" id="1.20.1250.20">
    <property type="entry name" value="MFS general substrate transporter like domains"/>
    <property type="match status" value="1"/>
</dbReference>
<evidence type="ECO:0000256" key="4">
    <source>
        <dbReference type="ARBA" id="ARBA00022989"/>
    </source>
</evidence>
<feature type="transmembrane region" description="Helical" evidence="6">
    <location>
        <begin position="256"/>
        <end position="274"/>
    </location>
</feature>
<dbReference type="Proteomes" id="UP000622552">
    <property type="component" value="Unassembled WGS sequence"/>
</dbReference>
<reference evidence="7" key="1">
    <citation type="submission" date="2020-11" db="EMBL/GenBank/DDBJ databases">
        <title>Sequencing the genomes of 1000 actinobacteria strains.</title>
        <authorList>
            <person name="Klenk H.-P."/>
        </authorList>
    </citation>
    <scope>NUCLEOTIDE SEQUENCE</scope>
    <source>
        <strain evidence="7">DSM 45356</strain>
    </source>
</reference>
<keyword evidence="2" id="KW-1003">Cell membrane</keyword>
<dbReference type="PANTHER" id="PTHR23513:SF18">
    <property type="entry name" value="INTEGRAL MEMBRANE PROTEIN"/>
    <property type="match status" value="1"/>
</dbReference>
<evidence type="ECO:0000313" key="8">
    <source>
        <dbReference type="Proteomes" id="UP000622552"/>
    </source>
</evidence>
<keyword evidence="5 6" id="KW-0472">Membrane</keyword>
<dbReference type="AlphaFoldDB" id="A0A8J7KPK9"/>
<evidence type="ECO:0000256" key="5">
    <source>
        <dbReference type="ARBA" id="ARBA00023136"/>
    </source>
</evidence>
<evidence type="ECO:0000256" key="2">
    <source>
        <dbReference type="ARBA" id="ARBA00022475"/>
    </source>
</evidence>
<proteinExistence type="predicted"/>
<feature type="transmembrane region" description="Helical" evidence="6">
    <location>
        <begin position="165"/>
        <end position="186"/>
    </location>
</feature>
<dbReference type="Pfam" id="PF07690">
    <property type="entry name" value="MFS_1"/>
    <property type="match status" value="1"/>
</dbReference>
<feature type="transmembrane region" description="Helical" evidence="6">
    <location>
        <begin position="286"/>
        <end position="305"/>
    </location>
</feature>
<evidence type="ECO:0000256" key="1">
    <source>
        <dbReference type="ARBA" id="ARBA00004651"/>
    </source>
</evidence>
<organism evidence="7 8">
    <name type="scientific">Longispora fulva</name>
    <dbReference type="NCBI Taxonomy" id="619741"/>
    <lineage>
        <taxon>Bacteria</taxon>
        <taxon>Bacillati</taxon>
        <taxon>Actinomycetota</taxon>
        <taxon>Actinomycetes</taxon>
        <taxon>Micromonosporales</taxon>
        <taxon>Micromonosporaceae</taxon>
        <taxon>Longispora</taxon>
    </lineage>
</organism>
<gene>
    <name evidence="7" type="ORF">IW245_002616</name>
</gene>
<dbReference type="InterPro" id="IPR036259">
    <property type="entry name" value="MFS_trans_sf"/>
</dbReference>
<dbReference type="SUPFAM" id="SSF103473">
    <property type="entry name" value="MFS general substrate transporter"/>
    <property type="match status" value="1"/>
</dbReference>